<name>A0A2K3DW70_CHLRE</name>
<feature type="domain" description="PPM-type phosphatase" evidence="3">
    <location>
        <begin position="1322"/>
        <end position="1660"/>
    </location>
</feature>
<dbReference type="OMA" id="YPRTLMR"/>
<feature type="region of interest" description="Disordered" evidence="1">
    <location>
        <begin position="276"/>
        <end position="789"/>
    </location>
</feature>
<dbReference type="PROSITE" id="PS51746">
    <property type="entry name" value="PPM_2"/>
    <property type="match status" value="1"/>
</dbReference>
<dbReference type="ExpressionAtlas" id="A0A2K3DW70">
    <property type="expression patterns" value="baseline and differential"/>
</dbReference>
<dbReference type="GO" id="GO:2001070">
    <property type="term" value="F:starch binding"/>
    <property type="evidence" value="ECO:0007669"/>
    <property type="project" value="InterPro"/>
</dbReference>
<feature type="compositionally biased region" description="Low complexity" evidence="1">
    <location>
        <begin position="814"/>
        <end position="832"/>
    </location>
</feature>
<feature type="region of interest" description="Disordered" evidence="1">
    <location>
        <begin position="1133"/>
        <end position="1184"/>
    </location>
</feature>
<feature type="compositionally biased region" description="Low complexity" evidence="1">
    <location>
        <begin position="412"/>
        <end position="426"/>
    </location>
</feature>
<dbReference type="RefSeq" id="XP_042925768.1">
    <property type="nucleotide sequence ID" value="XM_043060639.1"/>
</dbReference>
<accession>A0A2K3DW70</accession>
<protein>
    <recommendedName>
        <fullName evidence="6">Protein-serine/threonine phosphatase</fullName>
    </recommendedName>
</protein>
<dbReference type="InParanoid" id="A0A2K3DW70"/>
<feature type="compositionally biased region" description="Low complexity" evidence="1">
    <location>
        <begin position="917"/>
        <end position="936"/>
    </location>
</feature>
<feature type="compositionally biased region" description="Pro residues" evidence="1">
    <location>
        <begin position="1052"/>
        <end position="1062"/>
    </location>
</feature>
<evidence type="ECO:0000256" key="1">
    <source>
        <dbReference type="SAM" id="MobiDB-lite"/>
    </source>
</evidence>
<evidence type="ECO:0000313" key="5">
    <source>
        <dbReference type="Proteomes" id="UP000006906"/>
    </source>
</evidence>
<feature type="region of interest" description="Disordered" evidence="1">
    <location>
        <begin position="26"/>
        <end position="47"/>
    </location>
</feature>
<dbReference type="Pfam" id="PF00686">
    <property type="entry name" value="CBM_20"/>
    <property type="match status" value="1"/>
</dbReference>
<evidence type="ECO:0000259" key="2">
    <source>
        <dbReference type="PROSITE" id="PS51166"/>
    </source>
</evidence>
<dbReference type="PANTHER" id="PTHR12320">
    <property type="entry name" value="PROTEIN PHOSPHATASE 2C"/>
    <property type="match status" value="1"/>
</dbReference>
<feature type="compositionally biased region" description="Low complexity" evidence="1">
    <location>
        <begin position="1537"/>
        <end position="1563"/>
    </location>
</feature>
<dbReference type="Gramene" id="PNW84772">
    <property type="protein sequence ID" value="PNW84772"/>
    <property type="gene ID" value="CHLRE_03g158050v5"/>
</dbReference>
<dbReference type="InterPro" id="IPR013784">
    <property type="entry name" value="Carb-bd-like_fold"/>
</dbReference>
<reference evidence="4 5" key="1">
    <citation type="journal article" date="2007" name="Science">
        <title>The Chlamydomonas genome reveals the evolution of key animal and plant functions.</title>
        <authorList>
            <person name="Merchant S.S."/>
            <person name="Prochnik S.E."/>
            <person name="Vallon O."/>
            <person name="Harris E.H."/>
            <person name="Karpowicz S.J."/>
            <person name="Witman G.B."/>
            <person name="Terry A."/>
            <person name="Salamov A."/>
            <person name="Fritz-Laylin L.K."/>
            <person name="Marechal-Drouard L."/>
            <person name="Marshall W.F."/>
            <person name="Qu L.H."/>
            <person name="Nelson D.R."/>
            <person name="Sanderfoot A.A."/>
            <person name="Spalding M.H."/>
            <person name="Kapitonov V.V."/>
            <person name="Ren Q."/>
            <person name="Ferris P."/>
            <person name="Lindquist E."/>
            <person name="Shapiro H."/>
            <person name="Lucas S.M."/>
            <person name="Grimwood J."/>
            <person name="Schmutz J."/>
            <person name="Cardol P."/>
            <person name="Cerutti H."/>
            <person name="Chanfreau G."/>
            <person name="Chen C.L."/>
            <person name="Cognat V."/>
            <person name="Croft M.T."/>
            <person name="Dent R."/>
            <person name="Dutcher S."/>
            <person name="Fernandez E."/>
            <person name="Fukuzawa H."/>
            <person name="Gonzalez-Ballester D."/>
            <person name="Gonzalez-Halphen D."/>
            <person name="Hallmann A."/>
            <person name="Hanikenne M."/>
            <person name="Hippler M."/>
            <person name="Inwood W."/>
            <person name="Jabbari K."/>
            <person name="Kalanon M."/>
            <person name="Kuras R."/>
            <person name="Lefebvre P.A."/>
            <person name="Lemaire S.D."/>
            <person name="Lobanov A.V."/>
            <person name="Lohr M."/>
            <person name="Manuell A."/>
            <person name="Meier I."/>
            <person name="Mets L."/>
            <person name="Mittag M."/>
            <person name="Mittelmeier T."/>
            <person name="Moroney J.V."/>
            <person name="Moseley J."/>
            <person name="Napoli C."/>
            <person name="Nedelcu A.M."/>
            <person name="Niyogi K."/>
            <person name="Novoselov S.V."/>
            <person name="Paulsen I.T."/>
            <person name="Pazour G."/>
            <person name="Purton S."/>
            <person name="Ral J.P."/>
            <person name="Riano-Pachon D.M."/>
            <person name="Riekhof W."/>
            <person name="Rymarquis L."/>
            <person name="Schroda M."/>
            <person name="Stern D."/>
            <person name="Umen J."/>
            <person name="Willows R."/>
            <person name="Wilson N."/>
            <person name="Zimmer S.L."/>
            <person name="Allmer J."/>
            <person name="Balk J."/>
            <person name="Bisova K."/>
            <person name="Chen C.J."/>
            <person name="Elias M."/>
            <person name="Gendler K."/>
            <person name="Hauser C."/>
            <person name="Lamb M.R."/>
            <person name="Ledford H."/>
            <person name="Long J.C."/>
            <person name="Minagawa J."/>
            <person name="Page M.D."/>
            <person name="Pan J."/>
            <person name="Pootakham W."/>
            <person name="Roje S."/>
            <person name="Rose A."/>
            <person name="Stahlberg E."/>
            <person name="Terauchi A.M."/>
            <person name="Yang P."/>
            <person name="Ball S."/>
            <person name="Bowler C."/>
            <person name="Dieckmann C.L."/>
            <person name="Gladyshev V.N."/>
            <person name="Green P."/>
            <person name="Jorgensen R."/>
            <person name="Mayfield S."/>
            <person name="Mueller-Roeber B."/>
            <person name="Rajamani S."/>
            <person name="Sayre R.T."/>
            <person name="Brokstein P."/>
            <person name="Dubchak I."/>
            <person name="Goodstein D."/>
            <person name="Hornick L."/>
            <person name="Huang Y.W."/>
            <person name="Jhaveri J."/>
            <person name="Luo Y."/>
            <person name="Martinez D."/>
            <person name="Ngau W.C."/>
            <person name="Otillar B."/>
            <person name="Poliakov A."/>
            <person name="Porter A."/>
            <person name="Szajkowski L."/>
            <person name="Werner G."/>
            <person name="Zhou K."/>
            <person name="Grigoriev I.V."/>
            <person name="Rokhsar D.S."/>
            <person name="Grossman A.R."/>
        </authorList>
    </citation>
    <scope>NUCLEOTIDE SEQUENCE [LARGE SCALE GENOMIC DNA]</scope>
    <source>
        <strain evidence="5">CC-503</strain>
    </source>
</reference>
<evidence type="ECO:0000259" key="3">
    <source>
        <dbReference type="PROSITE" id="PS51746"/>
    </source>
</evidence>
<dbReference type="PANTHER" id="PTHR12320:SF1">
    <property type="entry name" value="PROTEIN PHOSPHATASE PTC7 HOMOLOG"/>
    <property type="match status" value="1"/>
</dbReference>
<sequence length="1663" mass="167525">MRVRVQESTNGIVGRAHEKRLVRVLSGRHRKPGLASGGSSQERRFRAESAGNRVVAAQAAALTTVQETKSAASTKVTVRTRLCIQHQVAFGSSLKVIGSGPEFGDWQAEKAVALQWNEGHVWSVDLDLEPGSYEFKCITAAGDHIAAWENGVNRIVQVPNGVRAIRVDGSWCRTSENRITVTEPLTAASVAARQKRAAAARLLSKALAEVSAAAAASPPSAAVVEARKAAASVKRPDGSKAAAAAELEREAKEALRELGELLSSDIAGVESSLSLTRVRKADKAGPGAEVKSSSRSAAETKSEEAGASSTNTSAKASKSASWRELLSEEQPKQEKEQEQAKEQPAEGQVVAAASSVPTSLLEASGKEGEALPKQAEQAAKPAPAATAEANAAAPSSDKAESEVPDRWAFVKAAAAAPAAAPAGESKPAADKADASKAEPAKAVSSAAPAAPVKEQLAVASPAAAEVAAVKPAAPATEAVEAAGKSAAAKSQEKPAEEAKAEKQPEQKKAPDSSSGVSRFGGLLAKLGGSLGLAQQPEEAKSSKAQQPEAAKSSKAQQPEAAKSSKAQLPEAAKSSKAQQPEAAKSSKAEAAPASSATATAPASVSSTGTSPASSSSSTSSSASSGGRRFSWRSLGDEGDEGKKQEEQKARVAEVQPAEPEAAVGDAKQPEQEEDTASRFARLLKAKQQKAGGGSSAVAASESPKEEKPAAAEKKPEPAAVAEPARKEEQKKDEKAVGEAKQQQEKAGKAVAAAEPKEKSSGAAVGANSTTAAEPDTAAMGANNSKQIETVQDEGLDRLIKVWDSAWSKGKKETPAAAPDSAADAPSTSSSAPAPAPAPTSSGGRRNWASLDADEGPSTSAAGSGKQAQRAGISAALGPAAAAAAKNANGGTPPIGSGSGGAGGSSSESLFTIAERLTSAAPAATPTAVPDDASPDVTMRKGALAAMQVDRQGSYDNRSSFLSQSLLQESLAGGSNGTAGGNGNAAGGGADGPSSSTLLQKLRAANAARGAGVSGSAANGSAANGTFVPPLPATPAPPGILSNDDDDDGGMVPPLPATPPPPSYLTGPSGGKGAPMGDMGPVPPLPATPVASSVLGGADNGGSEKGKGGGAEELLRRAHDADAVLAMLRGNLPLTPIARGGRGGAGAGPLSMADAEEGEDDDDDGSVGHSRKPVEPHPQADPVAATQRAIADAVQAWDKTRAALAALQQSAAELGLSPGAIQEQAAKLLQNMPRAIGTDGNAGNPNANGQPNAIPMTAQLGNLMTGLGLSATSIAEQLTRKSLDGSEQGGGGGGGLGLISGLLGGLTGNSPLPPGCVRLVAGAHMIPHVDKVDKGGEDAYFISRVGLGGVGVADGVSGWADEGIDPAEYPRTLMRYATDAYEAARGKLSAQDIIRYAQYRTYLKGSSTVCLALMKPNKQLEIANVGDSGVRILRNGKVIFGTEAQQHAFNMPFQLSHPNNVEDPDSADDADVHLVEVQDGDVIMLATDGLFDNVFDDEIEQIVSHQLRELASQGRGKAPSAPMSLMSIGAGPPLPEITPTSAASNGSASAATGSSGSAGNAAAGAVGGGTGAARPRGAGLLSQSLNAAAAGAGAKPGTYRSEDAARVARALAERAHLHARNPTQRTPWSVTSSQQPNFMWAKFFAKGGGKMDDCTVLVAFVCSE</sequence>
<feature type="compositionally biased region" description="Basic and acidic residues" evidence="1">
    <location>
        <begin position="490"/>
        <end position="510"/>
    </location>
</feature>
<feature type="compositionally biased region" description="Low complexity" evidence="1">
    <location>
        <begin position="580"/>
        <end position="625"/>
    </location>
</feature>
<evidence type="ECO:0008006" key="6">
    <source>
        <dbReference type="Google" id="ProtNLM"/>
    </source>
</evidence>
<feature type="compositionally biased region" description="Low complexity" evidence="1">
    <location>
        <begin position="870"/>
        <end position="890"/>
    </location>
</feature>
<proteinExistence type="predicted"/>
<dbReference type="GeneID" id="5723032"/>
<feature type="compositionally biased region" description="Pro residues" evidence="1">
    <location>
        <begin position="1028"/>
        <end position="1037"/>
    </location>
</feature>
<feature type="compositionally biased region" description="Low complexity" evidence="1">
    <location>
        <begin position="371"/>
        <end position="396"/>
    </location>
</feature>
<dbReference type="EMBL" id="CM008964">
    <property type="protein sequence ID" value="PNW84772.1"/>
    <property type="molecule type" value="Genomic_DNA"/>
</dbReference>
<dbReference type="InterPro" id="IPR002044">
    <property type="entry name" value="CBM20"/>
</dbReference>
<feature type="compositionally biased region" description="Gly residues" evidence="1">
    <location>
        <begin position="973"/>
        <end position="990"/>
    </location>
</feature>
<dbReference type="SMART" id="SM01065">
    <property type="entry name" value="CBM_2"/>
    <property type="match status" value="1"/>
</dbReference>
<dbReference type="Gene3D" id="3.60.40.10">
    <property type="entry name" value="PPM-type phosphatase domain"/>
    <property type="match status" value="1"/>
</dbReference>
<feature type="region of interest" description="Disordered" evidence="1">
    <location>
        <begin position="1512"/>
        <end position="1568"/>
    </location>
</feature>
<feature type="compositionally biased region" description="Low complexity" evidence="1">
    <location>
        <begin position="307"/>
        <end position="320"/>
    </location>
</feature>
<feature type="domain" description="CBM20" evidence="2">
    <location>
        <begin position="70"/>
        <end position="173"/>
    </location>
</feature>
<dbReference type="InterPro" id="IPR001932">
    <property type="entry name" value="PPM-type_phosphatase-like_dom"/>
</dbReference>
<feature type="compositionally biased region" description="Basic and acidic residues" evidence="1">
    <location>
        <begin position="640"/>
        <end position="651"/>
    </location>
</feature>
<organism evidence="4 5">
    <name type="scientific">Chlamydomonas reinhardtii</name>
    <name type="common">Chlamydomonas smithii</name>
    <dbReference type="NCBI Taxonomy" id="3055"/>
    <lineage>
        <taxon>Eukaryota</taxon>
        <taxon>Viridiplantae</taxon>
        <taxon>Chlorophyta</taxon>
        <taxon>core chlorophytes</taxon>
        <taxon>Chlorophyceae</taxon>
        <taxon>CS clade</taxon>
        <taxon>Chlamydomonadales</taxon>
        <taxon>Chlamydomonadaceae</taxon>
        <taxon>Chlamydomonas</taxon>
    </lineage>
</organism>
<dbReference type="SUPFAM" id="SSF81606">
    <property type="entry name" value="PP2C-like"/>
    <property type="match status" value="1"/>
</dbReference>
<dbReference type="PROSITE" id="PS51166">
    <property type="entry name" value="CBM20"/>
    <property type="match status" value="1"/>
</dbReference>
<feature type="compositionally biased region" description="Basic and acidic residues" evidence="1">
    <location>
        <begin position="427"/>
        <end position="439"/>
    </location>
</feature>
<dbReference type="InterPro" id="IPR036457">
    <property type="entry name" value="PPM-type-like_dom_sf"/>
</dbReference>
<dbReference type="PaxDb" id="3055-EDP00180"/>
<dbReference type="OrthoDB" id="60843at2759"/>
<gene>
    <name evidence="4" type="ORF">CHLRE_03g158050v5</name>
</gene>
<dbReference type="InterPro" id="IPR039123">
    <property type="entry name" value="PPTC7"/>
</dbReference>
<dbReference type="SMART" id="SM00332">
    <property type="entry name" value="PP2Cc"/>
    <property type="match status" value="1"/>
</dbReference>
<feature type="compositionally biased region" description="Basic and acidic residues" evidence="1">
    <location>
        <begin position="723"/>
        <end position="747"/>
    </location>
</feature>
<dbReference type="KEGG" id="cre:CHLRE_03g158050v5"/>
<feature type="compositionally biased region" description="Acidic residues" evidence="1">
    <location>
        <begin position="1153"/>
        <end position="1164"/>
    </location>
</feature>
<feature type="compositionally biased region" description="Low complexity" evidence="1">
    <location>
        <begin position="1003"/>
        <end position="1024"/>
    </location>
</feature>
<dbReference type="Gene3D" id="2.60.40.10">
    <property type="entry name" value="Immunoglobulins"/>
    <property type="match status" value="1"/>
</dbReference>
<dbReference type="SUPFAM" id="SSF49452">
    <property type="entry name" value="Starch-binding domain-like"/>
    <property type="match status" value="1"/>
</dbReference>
<feature type="compositionally biased region" description="Basic and acidic residues" evidence="1">
    <location>
        <begin position="702"/>
        <end position="716"/>
    </location>
</feature>
<evidence type="ECO:0000313" key="4">
    <source>
        <dbReference type="EMBL" id="PNW84772.1"/>
    </source>
</evidence>
<feature type="compositionally biased region" description="Low complexity" evidence="1">
    <location>
        <begin position="440"/>
        <end position="489"/>
    </location>
</feature>
<dbReference type="SMART" id="SM00331">
    <property type="entry name" value="PP2C_SIG"/>
    <property type="match status" value="1"/>
</dbReference>
<dbReference type="CDD" id="cd05467">
    <property type="entry name" value="CBM20"/>
    <property type="match status" value="1"/>
</dbReference>
<feature type="compositionally biased region" description="Low complexity" evidence="1">
    <location>
        <begin position="652"/>
        <end position="663"/>
    </location>
</feature>
<dbReference type="InterPro" id="IPR013783">
    <property type="entry name" value="Ig-like_fold"/>
</dbReference>
<dbReference type="GO" id="GO:0004722">
    <property type="term" value="F:protein serine/threonine phosphatase activity"/>
    <property type="evidence" value="ECO:0000318"/>
    <property type="project" value="GO_Central"/>
</dbReference>
<feature type="compositionally biased region" description="Basic and acidic residues" evidence="1">
    <location>
        <begin position="325"/>
        <end position="344"/>
    </location>
</feature>
<feature type="region of interest" description="Disordered" evidence="1">
    <location>
        <begin position="807"/>
        <end position="939"/>
    </location>
</feature>
<dbReference type="Proteomes" id="UP000006906">
    <property type="component" value="Chromosome 3"/>
</dbReference>
<keyword evidence="5" id="KW-1185">Reference proteome</keyword>
<feature type="region of interest" description="Disordered" evidence="1">
    <location>
        <begin position="970"/>
        <end position="1109"/>
    </location>
</feature>